<protein>
    <submittedName>
        <fullName evidence="2">Uncharacterized protein</fullName>
    </submittedName>
</protein>
<dbReference type="EMBL" id="VCKZ01000044">
    <property type="protein sequence ID" value="TMR40726.1"/>
    <property type="molecule type" value="Genomic_DNA"/>
</dbReference>
<reference evidence="2 3" key="1">
    <citation type="submission" date="2019-05" db="EMBL/GenBank/DDBJ databases">
        <title>Draft genome sequence of Actinomadura geliboluensis A8036.</title>
        <authorList>
            <person name="Saricaoglu S."/>
            <person name="Isik K."/>
        </authorList>
    </citation>
    <scope>NUCLEOTIDE SEQUENCE [LARGE SCALE GENOMIC DNA]</scope>
    <source>
        <strain evidence="2 3">A8036</strain>
    </source>
</reference>
<feature type="region of interest" description="Disordered" evidence="1">
    <location>
        <begin position="37"/>
        <end position="61"/>
    </location>
</feature>
<accession>A0A5S4H6U1</accession>
<dbReference type="OrthoDB" id="3431870at2"/>
<dbReference type="RefSeq" id="WP_138635872.1">
    <property type="nucleotide sequence ID" value="NZ_VCKZ01000044.1"/>
</dbReference>
<evidence type="ECO:0000313" key="3">
    <source>
        <dbReference type="Proteomes" id="UP000305238"/>
    </source>
</evidence>
<dbReference type="Proteomes" id="UP000305238">
    <property type="component" value="Unassembled WGS sequence"/>
</dbReference>
<gene>
    <name evidence="2" type="ORF">ETD96_09140</name>
</gene>
<keyword evidence="3" id="KW-1185">Reference proteome</keyword>
<feature type="compositionally biased region" description="Low complexity" evidence="1">
    <location>
        <begin position="41"/>
        <end position="53"/>
    </location>
</feature>
<name>A0A5S4H6U1_9ACTN</name>
<evidence type="ECO:0000256" key="1">
    <source>
        <dbReference type="SAM" id="MobiDB-lite"/>
    </source>
</evidence>
<evidence type="ECO:0000313" key="2">
    <source>
        <dbReference type="EMBL" id="TMR40726.1"/>
    </source>
</evidence>
<sequence>MSGDERPDAEVRRTADILFTASIKADELRFEVVPESSVEFSGDASAESSSGSSRTNVPDEAEAHVTYRDVQIDYAIAAKLQPPDSDVDG</sequence>
<proteinExistence type="predicted"/>
<comment type="caution">
    <text evidence="2">The sequence shown here is derived from an EMBL/GenBank/DDBJ whole genome shotgun (WGS) entry which is preliminary data.</text>
</comment>
<organism evidence="2 3">
    <name type="scientific">Actinomadura geliboluensis</name>
    <dbReference type="NCBI Taxonomy" id="882440"/>
    <lineage>
        <taxon>Bacteria</taxon>
        <taxon>Bacillati</taxon>
        <taxon>Actinomycetota</taxon>
        <taxon>Actinomycetes</taxon>
        <taxon>Streptosporangiales</taxon>
        <taxon>Thermomonosporaceae</taxon>
        <taxon>Actinomadura</taxon>
    </lineage>
</organism>
<dbReference type="AlphaFoldDB" id="A0A5S4H6U1"/>